<dbReference type="Gene3D" id="3.30.70.270">
    <property type="match status" value="1"/>
</dbReference>
<dbReference type="SMART" id="SM00052">
    <property type="entry name" value="EAL"/>
    <property type="match status" value="1"/>
</dbReference>
<dbReference type="InterPro" id="IPR029787">
    <property type="entry name" value="Nucleotide_cyclase"/>
</dbReference>
<accession>A0A398CF23</accession>
<dbReference type="PROSITE" id="PS50112">
    <property type="entry name" value="PAS"/>
    <property type="match status" value="3"/>
</dbReference>
<dbReference type="PANTHER" id="PTHR44757">
    <property type="entry name" value="DIGUANYLATE CYCLASE DGCP"/>
    <property type="match status" value="1"/>
</dbReference>
<dbReference type="PROSITE" id="PS50887">
    <property type="entry name" value="GGDEF"/>
    <property type="match status" value="1"/>
</dbReference>
<dbReference type="SMART" id="SM00086">
    <property type="entry name" value="PAC"/>
    <property type="match status" value="4"/>
</dbReference>
<dbReference type="NCBIfam" id="TIGR00229">
    <property type="entry name" value="sensory_box"/>
    <property type="match status" value="3"/>
</dbReference>
<dbReference type="InterPro" id="IPR052155">
    <property type="entry name" value="Biofilm_reg_signaling"/>
</dbReference>
<comment type="caution">
    <text evidence="5">The sequence shown here is derived from an EMBL/GenBank/DDBJ whole genome shotgun (WGS) entry which is preliminary data.</text>
</comment>
<dbReference type="SUPFAM" id="SSF55073">
    <property type="entry name" value="Nucleotide cyclase"/>
    <property type="match status" value="1"/>
</dbReference>
<feature type="domain" description="GGDEF" evidence="4">
    <location>
        <begin position="893"/>
        <end position="1031"/>
    </location>
</feature>
<dbReference type="Gene3D" id="3.30.450.20">
    <property type="entry name" value="PAS domain"/>
    <property type="match status" value="5"/>
</dbReference>
<dbReference type="InterPro" id="IPR000160">
    <property type="entry name" value="GGDEF_dom"/>
</dbReference>
<dbReference type="InterPro" id="IPR043128">
    <property type="entry name" value="Rev_trsase/Diguanyl_cyclase"/>
</dbReference>
<evidence type="ECO:0000313" key="6">
    <source>
        <dbReference type="Proteomes" id="UP000266302"/>
    </source>
</evidence>
<dbReference type="Pfam" id="PF05651">
    <property type="entry name" value="Diacid_rec"/>
    <property type="match status" value="1"/>
</dbReference>
<dbReference type="CDD" id="cd01949">
    <property type="entry name" value="GGDEF"/>
    <property type="match status" value="1"/>
</dbReference>
<dbReference type="InterPro" id="IPR000700">
    <property type="entry name" value="PAS-assoc_C"/>
</dbReference>
<dbReference type="Pfam" id="PF00563">
    <property type="entry name" value="EAL"/>
    <property type="match status" value="1"/>
</dbReference>
<feature type="domain" description="PAC" evidence="2">
    <location>
        <begin position="687"/>
        <end position="739"/>
    </location>
</feature>
<organism evidence="5 6">
    <name type="scientific">Simplicispira hankyongi</name>
    <dbReference type="NCBI Taxonomy" id="2315688"/>
    <lineage>
        <taxon>Bacteria</taxon>
        <taxon>Pseudomonadati</taxon>
        <taxon>Pseudomonadota</taxon>
        <taxon>Betaproteobacteria</taxon>
        <taxon>Burkholderiales</taxon>
        <taxon>Comamonadaceae</taxon>
        <taxon>Simplicispira</taxon>
    </lineage>
</organism>
<feature type="domain" description="PAS" evidence="1">
    <location>
        <begin position="736"/>
        <end position="782"/>
    </location>
</feature>
<dbReference type="CDD" id="cd01948">
    <property type="entry name" value="EAL"/>
    <property type="match status" value="1"/>
</dbReference>
<dbReference type="Pfam" id="PF12860">
    <property type="entry name" value="PAS_7"/>
    <property type="match status" value="1"/>
</dbReference>
<evidence type="ECO:0000259" key="3">
    <source>
        <dbReference type="PROSITE" id="PS50883"/>
    </source>
</evidence>
<feature type="domain" description="PAC" evidence="2">
    <location>
        <begin position="393"/>
        <end position="445"/>
    </location>
</feature>
<dbReference type="InterPro" id="IPR035919">
    <property type="entry name" value="EAL_sf"/>
</dbReference>
<dbReference type="Gene3D" id="3.20.20.450">
    <property type="entry name" value="EAL domain"/>
    <property type="match status" value="1"/>
</dbReference>
<dbReference type="Proteomes" id="UP000266302">
    <property type="component" value="Unassembled WGS sequence"/>
</dbReference>
<evidence type="ECO:0000259" key="1">
    <source>
        <dbReference type="PROSITE" id="PS50112"/>
    </source>
</evidence>
<dbReference type="Pfam" id="PF13426">
    <property type="entry name" value="PAS_9"/>
    <property type="match status" value="2"/>
</dbReference>
<dbReference type="InterPro" id="IPR000014">
    <property type="entry name" value="PAS"/>
</dbReference>
<dbReference type="SMART" id="SM00267">
    <property type="entry name" value="GGDEF"/>
    <property type="match status" value="1"/>
</dbReference>
<dbReference type="Pfam" id="PF08448">
    <property type="entry name" value="PAS_4"/>
    <property type="match status" value="2"/>
</dbReference>
<dbReference type="InterPro" id="IPR013656">
    <property type="entry name" value="PAS_4"/>
</dbReference>
<feature type="domain" description="PAS" evidence="1">
    <location>
        <begin position="446"/>
        <end position="491"/>
    </location>
</feature>
<dbReference type="PROSITE" id="PS50113">
    <property type="entry name" value="PAC"/>
    <property type="match status" value="3"/>
</dbReference>
<protein>
    <submittedName>
        <fullName evidence="5">EAL domain-containing protein</fullName>
    </submittedName>
</protein>
<evidence type="ECO:0000313" key="5">
    <source>
        <dbReference type="EMBL" id="RID98266.1"/>
    </source>
</evidence>
<feature type="domain" description="PAS" evidence="1">
    <location>
        <begin position="614"/>
        <end position="696"/>
    </location>
</feature>
<dbReference type="SMART" id="SM00091">
    <property type="entry name" value="PAS"/>
    <property type="match status" value="4"/>
</dbReference>
<dbReference type="SUPFAM" id="SSF55785">
    <property type="entry name" value="PYP-like sensor domain (PAS domain)"/>
    <property type="match status" value="5"/>
</dbReference>
<evidence type="ECO:0000259" key="2">
    <source>
        <dbReference type="PROSITE" id="PS50113"/>
    </source>
</evidence>
<feature type="domain" description="PAC" evidence="2">
    <location>
        <begin position="536"/>
        <end position="588"/>
    </location>
</feature>
<dbReference type="CDD" id="cd00130">
    <property type="entry name" value="PAS"/>
    <property type="match status" value="3"/>
</dbReference>
<sequence>MQCSHDSTRQCRSRAILPAQYAMPTRFDIPFGQNLCDVLHAELDLVCSFMGEGGRIVASSERERIGHTHAMAQRIMQGTLEEYSVTPEEAAHSATMREGINMGIDLGGQRVACFAIAGPLEVVRPLARIVRFCVTSLLQVRPEVPASSTSTPAIEQALGSSAPNTRLTDLLGHASQTMAFSLSRLHDAVNYIDQGITLFDSHLQLVVWNRRFLDLIGVPETAVRLGQPLQELLQRYAEGTGHSPAELQALVSRRVARVRAGQPSAFEHLSPQGTVLAIVDRPLPDGSLVSTYTDITDRHRADTAMRAAYESAERLVEQRTRTLTDFSNLSSDWFWEQDTEFRFIRFFGNSPEKLRRAPSYFLGKRRWDMPIQGITDDQLAEHIACHQRHEPFRHFEYEIAAEDGSTQYFSISGSARFDDQGRFEGYHGTGSNITDLRRAELVIRERERQFAQIVDGSPLATFVIDAQHRITHWNRACTALTGRDATTMLGRDEAWRGWYPSPQPTLASLLVDQAPDDVLATHYPNARYSTLIAGALEVEVFLANVAENGRWLHITAAPLRDAQSQLTGAIETVQDVTERRRDQQLLEDRSTALQHANLVMEERVQARTEELSRQLSFLHQLIEAIPSPLFYKDAQLRYLGCNSAFEAFIGKPAADIVGKTPPGVAPQALADRYLAADRELLAQRGKQIYESAVRHADGTLHQVIFHKATFTHPDGSVGGLVGVMLDITERTRMENDLRQAATVFDNIAEGVSITERDGSIIAVNRAFCTITGYDRAEAIGQNPRMLQSGRHDRKFYADMWEAITRYGRWQGEVWNRRKSGDIYPQWLSITTVDAPLGQPTHYVATFSDITHQKQNEERIQLLAFSDPLTGLPNRRLLLDRLEHALIVSTRNQRGGALFFIDLDDFKGLNDTRGHYMGDLLLQQVAQRLVGCVRKGDTVARLGGDEFVIMLEGLSQDALQAVKQAEAVGATILLALNEPYVLQGSAHHNTPSIGVTLFGQSQGSVEELLKQADLAMYRAKASGRNALCFFDPQMQSVLAERVALEKELRIALQRQDFVLHYQPQVNGAGAMVGVEALVRWQHPQHALISPLDFIPLAEDTGLILPLGRWVLETACRQLAAWAERGNRQHLTMAVNVSARQFHHADFVEQVLTVLQETGANPQRLKLELTESLLITNVEEVIAKMSALKARGVCFSLDDFGTGYSSLAYLKRLPLDQLKIDQGFVSHVLTDANDAAIARMIVALSESLGLEVIAEGVEQAEQRDFLAQHGCQTYQGYFFSRPLPIQDLEAYIEACQATPFALAGEGI</sequence>
<dbReference type="PANTHER" id="PTHR44757:SF2">
    <property type="entry name" value="BIOFILM ARCHITECTURE MAINTENANCE PROTEIN MBAA"/>
    <property type="match status" value="1"/>
</dbReference>
<dbReference type="NCBIfam" id="TIGR00254">
    <property type="entry name" value="GGDEF"/>
    <property type="match status" value="1"/>
</dbReference>
<dbReference type="SUPFAM" id="SSF141868">
    <property type="entry name" value="EAL domain-like"/>
    <property type="match status" value="1"/>
</dbReference>
<proteinExistence type="predicted"/>
<dbReference type="EMBL" id="QXJC01000003">
    <property type="protein sequence ID" value="RID98266.1"/>
    <property type="molecule type" value="Genomic_DNA"/>
</dbReference>
<evidence type="ECO:0000259" key="4">
    <source>
        <dbReference type="PROSITE" id="PS50887"/>
    </source>
</evidence>
<dbReference type="PROSITE" id="PS50883">
    <property type="entry name" value="EAL"/>
    <property type="match status" value="1"/>
</dbReference>
<dbReference type="Pfam" id="PF00990">
    <property type="entry name" value="GGDEF"/>
    <property type="match status" value="1"/>
</dbReference>
<dbReference type="InterPro" id="IPR008599">
    <property type="entry name" value="Diacid_rec"/>
</dbReference>
<gene>
    <name evidence="5" type="ORF">D3F03_08420</name>
</gene>
<name>A0A398CF23_9BURK</name>
<dbReference type="InterPro" id="IPR001610">
    <property type="entry name" value="PAC"/>
</dbReference>
<dbReference type="InterPro" id="IPR035965">
    <property type="entry name" value="PAS-like_dom_sf"/>
</dbReference>
<keyword evidence="6" id="KW-1185">Reference proteome</keyword>
<reference evidence="5 6" key="1">
    <citation type="submission" date="2018-09" db="EMBL/GenBank/DDBJ databases">
        <title>Draft genome of Simplicispira sp. NY-02.</title>
        <authorList>
            <person name="Im W.T."/>
        </authorList>
    </citation>
    <scope>NUCLEOTIDE SEQUENCE [LARGE SCALE GENOMIC DNA]</scope>
    <source>
        <strain evidence="5 6">NY-02</strain>
    </source>
</reference>
<dbReference type="FunFam" id="3.20.20.450:FF:000001">
    <property type="entry name" value="Cyclic di-GMP phosphodiesterase yahA"/>
    <property type="match status" value="1"/>
</dbReference>
<dbReference type="InterPro" id="IPR001633">
    <property type="entry name" value="EAL_dom"/>
</dbReference>
<feature type="domain" description="EAL" evidence="3">
    <location>
        <begin position="1040"/>
        <end position="1294"/>
    </location>
</feature>